<name>A0ABD2P9M3_9CUCU</name>
<dbReference type="Gene3D" id="3.60.10.10">
    <property type="entry name" value="Endonuclease/exonuclease/phosphatase"/>
    <property type="match status" value="1"/>
</dbReference>
<evidence type="ECO:0000313" key="1">
    <source>
        <dbReference type="EMBL" id="KAL3287673.1"/>
    </source>
</evidence>
<dbReference type="SUPFAM" id="SSF56219">
    <property type="entry name" value="DNase I-like"/>
    <property type="match status" value="1"/>
</dbReference>
<protein>
    <recommendedName>
        <fullName evidence="3">Endonuclease/exonuclease/phosphatase domain-containing protein</fullName>
    </recommendedName>
</protein>
<dbReference type="EMBL" id="JABFTP020000185">
    <property type="protein sequence ID" value="KAL3287673.1"/>
    <property type="molecule type" value="Genomic_DNA"/>
</dbReference>
<reference evidence="1 2" key="1">
    <citation type="journal article" date="2021" name="BMC Biol.">
        <title>Horizontally acquired antibacterial genes associated with adaptive radiation of ladybird beetles.</title>
        <authorList>
            <person name="Li H.S."/>
            <person name="Tang X.F."/>
            <person name="Huang Y.H."/>
            <person name="Xu Z.Y."/>
            <person name="Chen M.L."/>
            <person name="Du X.Y."/>
            <person name="Qiu B.Y."/>
            <person name="Chen P.T."/>
            <person name="Zhang W."/>
            <person name="Slipinski A."/>
            <person name="Escalona H.E."/>
            <person name="Waterhouse R.M."/>
            <person name="Zwick A."/>
            <person name="Pang H."/>
        </authorList>
    </citation>
    <scope>NUCLEOTIDE SEQUENCE [LARGE SCALE GENOMIC DNA]</scope>
    <source>
        <strain evidence="1">SYSU2018</strain>
    </source>
</reference>
<dbReference type="InterPro" id="IPR036691">
    <property type="entry name" value="Endo/exonu/phosph_ase_sf"/>
</dbReference>
<comment type="caution">
    <text evidence="1">The sequence shown here is derived from an EMBL/GenBank/DDBJ whole genome shotgun (WGS) entry which is preliminary data.</text>
</comment>
<evidence type="ECO:0000313" key="2">
    <source>
        <dbReference type="Proteomes" id="UP001516400"/>
    </source>
</evidence>
<accession>A0ABD2P9M3</accession>
<keyword evidence="2" id="KW-1185">Reference proteome</keyword>
<gene>
    <name evidence="1" type="ORF">HHI36_002140</name>
</gene>
<sequence length="187" mass="21558">MKELNGDIICIGDFNIDLKSDTYYAKKCIKLINNNGLHELVKDYTRLTKDSATLIDVVTNNKNLKAYAILIPKISDHLIITLELEELRENKVKAYLHRCSYKDYDVDDFQKTLMKTVWDNNSPDVNFLAAKFLEPIKEFVSNNCPIVKVPVDKSRLVKLWLNEEIEEERQELPDSSVHKVGTKVDGI</sequence>
<dbReference type="Proteomes" id="UP001516400">
    <property type="component" value="Unassembled WGS sequence"/>
</dbReference>
<organism evidence="1 2">
    <name type="scientific">Cryptolaemus montrouzieri</name>
    <dbReference type="NCBI Taxonomy" id="559131"/>
    <lineage>
        <taxon>Eukaryota</taxon>
        <taxon>Metazoa</taxon>
        <taxon>Ecdysozoa</taxon>
        <taxon>Arthropoda</taxon>
        <taxon>Hexapoda</taxon>
        <taxon>Insecta</taxon>
        <taxon>Pterygota</taxon>
        <taxon>Neoptera</taxon>
        <taxon>Endopterygota</taxon>
        <taxon>Coleoptera</taxon>
        <taxon>Polyphaga</taxon>
        <taxon>Cucujiformia</taxon>
        <taxon>Coccinelloidea</taxon>
        <taxon>Coccinellidae</taxon>
        <taxon>Scymninae</taxon>
        <taxon>Scymnini</taxon>
        <taxon>Cryptolaemus</taxon>
    </lineage>
</organism>
<evidence type="ECO:0008006" key="3">
    <source>
        <dbReference type="Google" id="ProtNLM"/>
    </source>
</evidence>
<proteinExistence type="predicted"/>
<dbReference type="AlphaFoldDB" id="A0ABD2P9M3"/>